<keyword evidence="3" id="KW-0378">Hydrolase</keyword>
<reference evidence="6" key="1">
    <citation type="journal article" date="2020" name="mSystems">
        <title>Genome- and Community-Level Interaction Insights into Carbon Utilization and Element Cycling Functions of Hydrothermarchaeota in Hydrothermal Sediment.</title>
        <authorList>
            <person name="Zhou Z."/>
            <person name="Liu Y."/>
            <person name="Xu W."/>
            <person name="Pan J."/>
            <person name="Luo Z.H."/>
            <person name="Li M."/>
        </authorList>
    </citation>
    <scope>NUCLEOTIDE SEQUENCE [LARGE SCALE GENOMIC DNA]</scope>
    <source>
        <strain evidence="6">SpSt-1179</strain>
    </source>
</reference>
<dbReference type="InterPro" id="IPR006879">
    <property type="entry name" value="YdjC-like"/>
</dbReference>
<evidence type="ECO:0000256" key="4">
    <source>
        <dbReference type="ARBA" id="ARBA00022842"/>
    </source>
</evidence>
<proteinExistence type="predicted"/>
<evidence type="ECO:0000256" key="1">
    <source>
        <dbReference type="ARBA" id="ARBA00001946"/>
    </source>
</evidence>
<dbReference type="AlphaFoldDB" id="A0A7C1CSM8"/>
<accession>A0A7C1CSM8</accession>
<gene>
    <name evidence="6" type="ORF">ENN47_01780</name>
</gene>
<comment type="caution">
    <text evidence="6">The sequence shown here is derived from an EMBL/GenBank/DDBJ whole genome shotgun (WGS) entry which is preliminary data.</text>
</comment>
<name>A0A7C1CSM8_9BACT</name>
<dbReference type="PANTHER" id="PTHR31609:SF1">
    <property type="entry name" value="CARBOHYDRATE DEACETYLASE"/>
    <property type="match status" value="1"/>
</dbReference>
<comment type="cofactor">
    <cofactor evidence="1">
        <name>Mg(2+)</name>
        <dbReference type="ChEBI" id="CHEBI:18420"/>
    </cofactor>
</comment>
<sequence length="288" mass="32695">MKRLIVNADGFGFTFGINKGIFESLTNGIVTSTSCVVNFPAIEEVGRLAREFRPISIGIHFNLSVGSPVCKPKEIPSLVDEKGQFHGIRFSSLLMKGKIAEEDMLKELRAQARILKSYGVEISHWDGHQNKHLYPPFFRSGMSVAKEFGIKAIRTHRRYLFSSESKNRTGALVKYYISHPKQIATHIYARRNTKMAEKSGFKAADRLITPAYLDRSKKSNLETWISIMARLPEGTNEIYCHPGYPDDTLRKYAIYVDERLEEIAIMKSTKVKEAALENGVTLISFWEL</sequence>
<protein>
    <submittedName>
        <fullName evidence="6">ChbG/HpnK family deacetylase</fullName>
    </submittedName>
</protein>
<evidence type="ECO:0000256" key="3">
    <source>
        <dbReference type="ARBA" id="ARBA00022801"/>
    </source>
</evidence>
<dbReference type="GO" id="GO:0005975">
    <property type="term" value="P:carbohydrate metabolic process"/>
    <property type="evidence" value="ECO:0007669"/>
    <property type="project" value="InterPro"/>
</dbReference>
<dbReference type="Proteomes" id="UP000886198">
    <property type="component" value="Unassembled WGS sequence"/>
</dbReference>
<dbReference type="GO" id="GO:0016787">
    <property type="term" value="F:hydrolase activity"/>
    <property type="evidence" value="ECO:0007669"/>
    <property type="project" value="UniProtKB-KW"/>
</dbReference>
<dbReference type="SUPFAM" id="SSF88713">
    <property type="entry name" value="Glycoside hydrolase/deacetylase"/>
    <property type="match status" value="1"/>
</dbReference>
<keyword evidence="4" id="KW-0460">Magnesium</keyword>
<evidence type="ECO:0000313" key="6">
    <source>
        <dbReference type="EMBL" id="HDP76917.1"/>
    </source>
</evidence>
<dbReference type="PANTHER" id="PTHR31609">
    <property type="entry name" value="YDJC DEACETYLASE FAMILY MEMBER"/>
    <property type="match status" value="1"/>
</dbReference>
<dbReference type="Gene3D" id="3.20.20.370">
    <property type="entry name" value="Glycoside hydrolase/deacetylase"/>
    <property type="match status" value="1"/>
</dbReference>
<organism evidence="6">
    <name type="scientific">Mesotoga infera</name>
    <dbReference type="NCBI Taxonomy" id="1236046"/>
    <lineage>
        <taxon>Bacteria</taxon>
        <taxon>Thermotogati</taxon>
        <taxon>Thermotogota</taxon>
        <taxon>Thermotogae</taxon>
        <taxon>Kosmotogales</taxon>
        <taxon>Kosmotogaceae</taxon>
        <taxon>Mesotoga</taxon>
    </lineage>
</organism>
<dbReference type="GO" id="GO:0046872">
    <property type="term" value="F:metal ion binding"/>
    <property type="evidence" value="ECO:0007669"/>
    <property type="project" value="UniProtKB-KW"/>
</dbReference>
<dbReference type="EMBL" id="DSBT01000056">
    <property type="protein sequence ID" value="HDP76917.1"/>
    <property type="molecule type" value="Genomic_DNA"/>
</dbReference>
<keyword evidence="5" id="KW-0119">Carbohydrate metabolism</keyword>
<dbReference type="Pfam" id="PF04794">
    <property type="entry name" value="YdjC"/>
    <property type="match status" value="1"/>
</dbReference>
<dbReference type="GO" id="GO:0019213">
    <property type="term" value="F:deacetylase activity"/>
    <property type="evidence" value="ECO:0007669"/>
    <property type="project" value="TreeGrafter"/>
</dbReference>
<evidence type="ECO:0000256" key="5">
    <source>
        <dbReference type="ARBA" id="ARBA00023277"/>
    </source>
</evidence>
<evidence type="ECO:0000256" key="2">
    <source>
        <dbReference type="ARBA" id="ARBA00022723"/>
    </source>
</evidence>
<dbReference type="InterPro" id="IPR011330">
    <property type="entry name" value="Glyco_hydro/deAcase_b/a-brl"/>
</dbReference>
<keyword evidence="2" id="KW-0479">Metal-binding</keyword>
<dbReference type="PROSITE" id="PS51257">
    <property type="entry name" value="PROKAR_LIPOPROTEIN"/>
    <property type="match status" value="1"/>
</dbReference>